<proteinExistence type="predicted"/>
<dbReference type="EMBL" id="JAWQEG010003174">
    <property type="protein sequence ID" value="KAK3867576.1"/>
    <property type="molecule type" value="Genomic_DNA"/>
</dbReference>
<evidence type="ECO:0000313" key="1">
    <source>
        <dbReference type="EMBL" id="KAK3867576.1"/>
    </source>
</evidence>
<gene>
    <name evidence="1" type="ORF">Pcinc_026970</name>
</gene>
<protein>
    <submittedName>
        <fullName evidence="1">Uncharacterized protein</fullName>
    </submittedName>
</protein>
<dbReference type="AlphaFoldDB" id="A0AAE1K7D6"/>
<organism evidence="1 2">
    <name type="scientific">Petrolisthes cinctipes</name>
    <name type="common">Flat porcelain crab</name>
    <dbReference type="NCBI Taxonomy" id="88211"/>
    <lineage>
        <taxon>Eukaryota</taxon>
        <taxon>Metazoa</taxon>
        <taxon>Ecdysozoa</taxon>
        <taxon>Arthropoda</taxon>
        <taxon>Crustacea</taxon>
        <taxon>Multicrustacea</taxon>
        <taxon>Malacostraca</taxon>
        <taxon>Eumalacostraca</taxon>
        <taxon>Eucarida</taxon>
        <taxon>Decapoda</taxon>
        <taxon>Pleocyemata</taxon>
        <taxon>Anomura</taxon>
        <taxon>Galatheoidea</taxon>
        <taxon>Porcellanidae</taxon>
        <taxon>Petrolisthes</taxon>
    </lineage>
</organism>
<reference evidence="1" key="1">
    <citation type="submission" date="2023-10" db="EMBL/GenBank/DDBJ databases">
        <title>Genome assemblies of two species of porcelain crab, Petrolisthes cinctipes and Petrolisthes manimaculis (Anomura: Porcellanidae).</title>
        <authorList>
            <person name="Angst P."/>
        </authorList>
    </citation>
    <scope>NUCLEOTIDE SEQUENCE</scope>
    <source>
        <strain evidence="1">PB745_01</strain>
        <tissue evidence="1">Gill</tissue>
    </source>
</reference>
<comment type="caution">
    <text evidence="1">The sequence shown here is derived from an EMBL/GenBank/DDBJ whole genome shotgun (WGS) entry which is preliminary data.</text>
</comment>
<dbReference type="Proteomes" id="UP001286313">
    <property type="component" value="Unassembled WGS sequence"/>
</dbReference>
<evidence type="ECO:0000313" key="2">
    <source>
        <dbReference type="Proteomes" id="UP001286313"/>
    </source>
</evidence>
<accession>A0AAE1K7D6</accession>
<name>A0AAE1K7D6_PETCI</name>
<sequence length="98" mass="10943">MVVRSQAKYRGRRANDSTSPTIHLLLPSSSHKELEYCSDVPRLSTAVTYTSSLYYFGTGLTPGCNSVLIPSSEKLHLTTPTFYSTCLLRTTSADYLMW</sequence>
<keyword evidence="2" id="KW-1185">Reference proteome</keyword>